<evidence type="ECO:0000256" key="1">
    <source>
        <dbReference type="ARBA" id="ARBA00008984"/>
    </source>
</evidence>
<dbReference type="Gene3D" id="3.30.110.40">
    <property type="entry name" value="TusA-like domain"/>
    <property type="match status" value="1"/>
</dbReference>
<keyword evidence="4" id="KW-1185">Reference proteome</keyword>
<dbReference type="AlphaFoldDB" id="A0A511V7B2"/>
<evidence type="ECO:0000259" key="2">
    <source>
        <dbReference type="PROSITE" id="PS50206"/>
    </source>
</evidence>
<accession>A0A511V7B2</accession>
<dbReference type="PANTHER" id="PTHR33279:SF6">
    <property type="entry name" value="SULFUR CARRIER PROTEIN YEDF-RELATED"/>
    <property type="match status" value="1"/>
</dbReference>
<dbReference type="OrthoDB" id="9800872at2"/>
<protein>
    <recommendedName>
        <fullName evidence="2">Rhodanese domain-containing protein</fullName>
    </recommendedName>
</protein>
<dbReference type="PROSITE" id="PS50206">
    <property type="entry name" value="RHODANESE_3"/>
    <property type="match status" value="1"/>
</dbReference>
<dbReference type="InterPro" id="IPR001763">
    <property type="entry name" value="Rhodanese-like_dom"/>
</dbReference>
<dbReference type="EMBL" id="BJXX01000100">
    <property type="protein sequence ID" value="GEN34846.1"/>
    <property type="molecule type" value="Genomic_DNA"/>
</dbReference>
<proteinExistence type="inferred from homology"/>
<dbReference type="InterPro" id="IPR001455">
    <property type="entry name" value="TusA-like"/>
</dbReference>
<dbReference type="PANTHER" id="PTHR33279">
    <property type="entry name" value="SULFUR CARRIER PROTEIN YEDF-RELATED"/>
    <property type="match status" value="1"/>
</dbReference>
<evidence type="ECO:0000313" key="4">
    <source>
        <dbReference type="Proteomes" id="UP000321157"/>
    </source>
</evidence>
<dbReference type="CDD" id="cd00291">
    <property type="entry name" value="SirA_YedF_YeeD"/>
    <property type="match status" value="1"/>
</dbReference>
<dbReference type="PROSITE" id="PS00380">
    <property type="entry name" value="RHODANESE_1"/>
    <property type="match status" value="1"/>
</dbReference>
<dbReference type="SMART" id="SM00450">
    <property type="entry name" value="RHOD"/>
    <property type="match status" value="1"/>
</dbReference>
<dbReference type="Pfam" id="PF01206">
    <property type="entry name" value="TusA"/>
    <property type="match status" value="1"/>
</dbReference>
<feature type="domain" description="Rhodanese" evidence="2">
    <location>
        <begin position="102"/>
        <end position="189"/>
    </location>
</feature>
<comment type="caution">
    <text evidence="3">The sequence shown here is derived from an EMBL/GenBank/DDBJ whole genome shotgun (WGS) entry which is preliminary data.</text>
</comment>
<dbReference type="InterPro" id="IPR001307">
    <property type="entry name" value="Thiosulphate_STrfase_CS"/>
</dbReference>
<dbReference type="Pfam" id="PF00581">
    <property type="entry name" value="Rhodanese"/>
    <property type="match status" value="1"/>
</dbReference>
<dbReference type="PROSITE" id="PS01148">
    <property type="entry name" value="UPF0033"/>
    <property type="match status" value="1"/>
</dbReference>
<dbReference type="InterPro" id="IPR036868">
    <property type="entry name" value="TusA-like_sf"/>
</dbReference>
<dbReference type="InterPro" id="IPR036873">
    <property type="entry name" value="Rhodanese-like_dom_sf"/>
</dbReference>
<name>A0A511V7B2_9BACL</name>
<organism evidence="3 4">
    <name type="scientific">Aneurinibacillus danicus</name>
    <dbReference type="NCBI Taxonomy" id="267746"/>
    <lineage>
        <taxon>Bacteria</taxon>
        <taxon>Bacillati</taxon>
        <taxon>Bacillota</taxon>
        <taxon>Bacilli</taxon>
        <taxon>Bacillales</taxon>
        <taxon>Paenibacillaceae</taxon>
        <taxon>Aneurinibacillus group</taxon>
        <taxon>Aneurinibacillus</taxon>
    </lineage>
</organism>
<gene>
    <name evidence="3" type="ORF">ADA01nite_23060</name>
</gene>
<dbReference type="SUPFAM" id="SSF52821">
    <property type="entry name" value="Rhodanese/Cell cycle control phosphatase"/>
    <property type="match status" value="1"/>
</dbReference>
<dbReference type="SUPFAM" id="SSF64307">
    <property type="entry name" value="SirA-like"/>
    <property type="match status" value="1"/>
</dbReference>
<sequence length="193" mass="21553">MSAYTVDKTLDCKGLSCPMPIVRTKKAVEEMKAGEVLEIVATDPGSVADVKSWAIRTGHQFLGTVEEDGTFKHYIRKADPEEAKPEKKHPDIVSNDELQSKLMEQPVILDVREPMEYAFGHIPGAKLIPFSQLEERLAELAPHKDEEIYVVCRTGNRSDMACQLLTEKGFKQAKNVMPGMLGWEGPIEKQANN</sequence>
<dbReference type="RefSeq" id="WP_146810106.1">
    <property type="nucleotide sequence ID" value="NZ_BJXX01000100.1"/>
</dbReference>
<reference evidence="3 4" key="1">
    <citation type="submission" date="2019-07" db="EMBL/GenBank/DDBJ databases">
        <title>Whole genome shotgun sequence of Aneurinibacillus danicus NBRC 102444.</title>
        <authorList>
            <person name="Hosoyama A."/>
            <person name="Uohara A."/>
            <person name="Ohji S."/>
            <person name="Ichikawa N."/>
        </authorList>
    </citation>
    <scope>NUCLEOTIDE SEQUENCE [LARGE SCALE GENOMIC DNA]</scope>
    <source>
        <strain evidence="3 4">NBRC 102444</strain>
    </source>
</reference>
<dbReference type="Proteomes" id="UP000321157">
    <property type="component" value="Unassembled WGS sequence"/>
</dbReference>
<dbReference type="CDD" id="cd00158">
    <property type="entry name" value="RHOD"/>
    <property type="match status" value="1"/>
</dbReference>
<comment type="similarity">
    <text evidence="1">Belongs to the sulfur carrier protein TusA family.</text>
</comment>
<dbReference type="Gene3D" id="3.40.250.10">
    <property type="entry name" value="Rhodanese-like domain"/>
    <property type="match status" value="1"/>
</dbReference>
<dbReference type="GO" id="GO:0004792">
    <property type="term" value="F:thiosulfate-cyanide sulfurtransferase activity"/>
    <property type="evidence" value="ECO:0007669"/>
    <property type="project" value="InterPro"/>
</dbReference>
<evidence type="ECO:0000313" key="3">
    <source>
        <dbReference type="EMBL" id="GEN34846.1"/>
    </source>
</evidence>